<organism evidence="2 3">
    <name type="scientific">Dyella japonica</name>
    <dbReference type="NCBI Taxonomy" id="231455"/>
    <lineage>
        <taxon>Bacteria</taxon>
        <taxon>Pseudomonadati</taxon>
        <taxon>Pseudomonadota</taxon>
        <taxon>Gammaproteobacteria</taxon>
        <taxon>Lysobacterales</taxon>
        <taxon>Rhodanobacteraceae</taxon>
        <taxon>Dyella</taxon>
    </lineage>
</organism>
<keyword evidence="3" id="KW-1185">Reference proteome</keyword>
<name>A0ABV2K166_9GAMM</name>
<evidence type="ECO:0000256" key="1">
    <source>
        <dbReference type="SAM" id="MobiDB-lite"/>
    </source>
</evidence>
<dbReference type="EMBL" id="JBEPMU010000010">
    <property type="protein sequence ID" value="MET3654821.1"/>
    <property type="molecule type" value="Genomic_DNA"/>
</dbReference>
<reference evidence="2 3" key="1">
    <citation type="submission" date="2024-06" db="EMBL/GenBank/DDBJ databases">
        <title>Sorghum-associated microbial communities from plants grown in Nebraska, USA.</title>
        <authorList>
            <person name="Schachtman D."/>
        </authorList>
    </citation>
    <scope>NUCLEOTIDE SEQUENCE [LARGE SCALE GENOMIC DNA]</scope>
    <source>
        <strain evidence="2 3">1073</strain>
    </source>
</reference>
<dbReference type="RefSeq" id="WP_354016149.1">
    <property type="nucleotide sequence ID" value="NZ_JBEPMU010000010.1"/>
</dbReference>
<gene>
    <name evidence="2" type="ORF">ABIC75_004569</name>
</gene>
<evidence type="ECO:0008006" key="4">
    <source>
        <dbReference type="Google" id="ProtNLM"/>
    </source>
</evidence>
<proteinExistence type="predicted"/>
<comment type="caution">
    <text evidence="2">The sequence shown here is derived from an EMBL/GenBank/DDBJ whole genome shotgun (WGS) entry which is preliminary data.</text>
</comment>
<dbReference type="Pfam" id="PF07793">
    <property type="entry name" value="DUF1631"/>
    <property type="match status" value="1"/>
</dbReference>
<evidence type="ECO:0000313" key="2">
    <source>
        <dbReference type="EMBL" id="MET3654821.1"/>
    </source>
</evidence>
<sequence>MIEHVQAMCASRLEGPLCASTDSFKRDLADLTKCDRYLFEGALAGEGLQKISFHCDSLSRSLLQNLWLRLSGLRTQEESTQTHDTMELLSHSDHERVVLIKRLAARYEKQNCAVLYELGHRLAWVFNTPPLEGEMLPIGPEGVLNAFAEAGLLIGLAFEHHLLLIEHFAAAVGLALPQLYEDINQYLRNQEIRSQGAQTTRRPMGSKLRQGALASEGAILRQDRCAGSEGSSPRTQAFPGPEVSLLTLLRSHRARKGRIESDVRRDMVGRYLRNEDLQQALSALDASGPAWLYESVEPTSTSLKEKLVSAMNTSGGSVRDIHLTDDQNDVLDLVTLLIDEMKKYLNKGSHAFSLLHGLQLPLLRLALADPGFLDDRNHPACKLLNRVAQVAEEWLDHSENDADRSLAFKLNLLVERARREQPSSGLYTSLLADIEHHLVKLDHRARTSERRRIGSAEGRERIEIARRSVGDLINERTDRVFVSERVRVFLTGAWANALAITLLRYGEDSYDFKEKMHATDQLVGLKKISNATFLRERVVSALTSVGMQEQEASDQAEEVLRDLQPAMCDTTFANKADEAARPQSIATQETLESQPPSATPDQQKLSTKETQVLDWLSQLPFGSQFEFVGDDGKTTHRRKLAWYSHCSGNALLLSPHGGRGEEMKLASLARHIVDGRVKPAAAKQASIIDRVWLTLTSKLRAQADTLHYPCATA</sequence>
<evidence type="ECO:0000313" key="3">
    <source>
        <dbReference type="Proteomes" id="UP001549184"/>
    </source>
</evidence>
<dbReference type="InterPro" id="IPR012434">
    <property type="entry name" value="DUF1631"/>
</dbReference>
<protein>
    <recommendedName>
        <fullName evidence="4">DUF1631 family protein</fullName>
    </recommendedName>
</protein>
<dbReference type="Proteomes" id="UP001549184">
    <property type="component" value="Unassembled WGS sequence"/>
</dbReference>
<feature type="region of interest" description="Disordered" evidence="1">
    <location>
        <begin position="578"/>
        <end position="606"/>
    </location>
</feature>
<accession>A0ABV2K166</accession>
<feature type="compositionally biased region" description="Polar residues" evidence="1">
    <location>
        <begin position="584"/>
        <end position="606"/>
    </location>
</feature>